<keyword evidence="3" id="KW-1185">Reference proteome</keyword>
<dbReference type="RefSeq" id="WP_143513903.1">
    <property type="nucleotide sequence ID" value="NZ_FNKM01000002.1"/>
</dbReference>
<comment type="caution">
    <text evidence="2">The sequence shown here is derived from an EMBL/GenBank/DDBJ whole genome shotgun (WGS) entry which is preliminary data.</text>
</comment>
<dbReference type="Proteomes" id="UP000198740">
    <property type="component" value="Unassembled WGS sequence"/>
</dbReference>
<organism evidence="2 4">
    <name type="scientific">Pseudomonas grimontii</name>
    <dbReference type="NCBI Taxonomy" id="129847"/>
    <lineage>
        <taxon>Bacteria</taxon>
        <taxon>Pseudomonadati</taxon>
        <taxon>Pseudomonadota</taxon>
        <taxon>Gammaproteobacteria</taxon>
        <taxon>Pseudomonadales</taxon>
        <taxon>Pseudomonadaceae</taxon>
        <taxon>Pseudomonas</taxon>
    </lineage>
</organism>
<dbReference type="EMBL" id="FNKM01000002">
    <property type="protein sequence ID" value="SDR38864.1"/>
    <property type="molecule type" value="Genomic_DNA"/>
</dbReference>
<dbReference type="OrthoDB" id="9991556at2"/>
<evidence type="ECO:0000313" key="4">
    <source>
        <dbReference type="Proteomes" id="UP000317267"/>
    </source>
</evidence>
<dbReference type="EMBL" id="VFES01000001">
    <property type="protein sequence ID" value="TWR70535.1"/>
    <property type="molecule type" value="Genomic_DNA"/>
</dbReference>
<proteinExistence type="predicted"/>
<sequence>MNRPTLLVLSTLVAVYMDTAVSELKKYREWPSAVRVPSPEIKRQYELDPEAGAISSKLLSTSHSFMYGSRVVSSSYVNYKNSVAVSGTQGWNYGVSVYHGFSMFTSFDLATTQKFLFQAKGKWPANDLKIYTESVDTKGNLSKVGISCRQIKSFPASNIFPSLPGKLYKYECSNSTGTISDGFTWAPGVQTYTTYYSDYLDTPIFNDMKFDPPVVDGVQGITTMTYSFIDQTSGQQKITLPDVEMKSLFSRQ</sequence>
<accession>A0A1H1IMF6</accession>
<evidence type="ECO:0000313" key="3">
    <source>
        <dbReference type="Proteomes" id="UP000198740"/>
    </source>
</evidence>
<evidence type="ECO:0000313" key="1">
    <source>
        <dbReference type="EMBL" id="SDR38864.1"/>
    </source>
</evidence>
<gene>
    <name evidence="2" type="ORF">FIV39_04135</name>
    <name evidence="1" type="ORF">SAMN04490186_5913</name>
</gene>
<reference evidence="2 4" key="2">
    <citation type="submission" date="2019-06" db="EMBL/GenBank/DDBJ databases">
        <title>Pseudomonas bimorpha sp. nov. isolated from bovine raw milk and skim milk concentrate.</title>
        <authorList>
            <person name="Hofmann K."/>
            <person name="Huptas C."/>
            <person name="Doll E."/>
            <person name="Scherer S."/>
            <person name="Wenning M."/>
        </authorList>
    </citation>
    <scope>NUCLEOTIDE SEQUENCE [LARGE SCALE GENOMIC DNA]</scope>
    <source>
        <strain evidence="2 4">DSM 17515</strain>
    </source>
</reference>
<protein>
    <submittedName>
        <fullName evidence="2">Uncharacterized protein</fullName>
    </submittedName>
</protein>
<reference evidence="1 3" key="1">
    <citation type="submission" date="2016-10" db="EMBL/GenBank/DDBJ databases">
        <authorList>
            <person name="Varghese N."/>
            <person name="Submissions S."/>
        </authorList>
    </citation>
    <scope>NUCLEOTIDE SEQUENCE [LARGE SCALE GENOMIC DNA]</scope>
    <source>
        <strain evidence="1 3">BS2976</strain>
    </source>
</reference>
<evidence type="ECO:0000313" key="2">
    <source>
        <dbReference type="EMBL" id="TWR70535.1"/>
    </source>
</evidence>
<name>A0A1H1IMF6_9PSED</name>
<dbReference type="AlphaFoldDB" id="A0A1H1IMF6"/>
<dbReference type="Proteomes" id="UP000317267">
    <property type="component" value="Unassembled WGS sequence"/>
</dbReference>